<protein>
    <submittedName>
        <fullName evidence="3">VWA domain-containing protein</fullName>
    </submittedName>
</protein>
<comment type="caution">
    <text evidence="3">The sequence shown here is derived from an EMBL/GenBank/DDBJ whole genome shotgun (WGS) entry which is preliminary data.</text>
</comment>
<dbReference type="PROSITE" id="PS50234">
    <property type="entry name" value="VWFA"/>
    <property type="match status" value="1"/>
</dbReference>
<dbReference type="Pfam" id="PF00092">
    <property type="entry name" value="VWA"/>
    <property type="match status" value="1"/>
</dbReference>
<evidence type="ECO:0000313" key="4">
    <source>
        <dbReference type="Proteomes" id="UP001576726"/>
    </source>
</evidence>
<feature type="domain" description="VWFA" evidence="2">
    <location>
        <begin position="85"/>
        <end position="279"/>
    </location>
</feature>
<dbReference type="SUPFAM" id="SSF53300">
    <property type="entry name" value="vWA-like"/>
    <property type="match status" value="1"/>
</dbReference>
<dbReference type="EMBL" id="JBHFGJ010000014">
    <property type="protein sequence ID" value="MFB2654950.1"/>
    <property type="molecule type" value="Genomic_DNA"/>
</dbReference>
<sequence>MLTVAWPLALILLPLPFIFWRRQTVQAEGGRLQLPGISQTGKANITSHSRQSRKRYWLMWSLLVLAIARPQWLGDPIELPSQGRDLMLAVDLSGSMQIEDMVINGKVVDRFTLIQHVVSEFIERRKGDRIGLILFADHAYLQAPLTQDRRSVAQFLKEAQIGLVGKQTAIGESIALAVKRFDKMDESNRVLILLTDGSNNAGNIEPEQAAQIAANRKVTIYTVGVGADVMERRTLFGRERVNPSMDLDENQLKHIADITHGRYFRARNSQELEQIYQEIDKLEPVSRDQLSYRPQAELFYWPLALALLTSIWIALGQLALFSRTKNPVPSATPRGDVR</sequence>
<dbReference type="PANTHER" id="PTHR22550:SF18">
    <property type="entry name" value="VWFA DOMAIN-CONTAINING PROTEIN"/>
    <property type="match status" value="1"/>
</dbReference>
<evidence type="ECO:0000313" key="3">
    <source>
        <dbReference type="EMBL" id="MFB2654950.1"/>
    </source>
</evidence>
<feature type="transmembrane region" description="Helical" evidence="1">
    <location>
        <begin position="299"/>
        <end position="321"/>
    </location>
</feature>
<dbReference type="InterPro" id="IPR033881">
    <property type="entry name" value="vWA_BatA_type"/>
</dbReference>
<accession>A0ABV4W174</accession>
<dbReference type="PANTHER" id="PTHR22550">
    <property type="entry name" value="SPORE GERMINATION PROTEIN"/>
    <property type="match status" value="1"/>
</dbReference>
<evidence type="ECO:0000256" key="1">
    <source>
        <dbReference type="SAM" id="Phobius"/>
    </source>
</evidence>
<dbReference type="RefSeq" id="WP_374920194.1">
    <property type="nucleotide sequence ID" value="NZ_JBHFGJ010000014.1"/>
</dbReference>
<dbReference type="SMART" id="SM00327">
    <property type="entry name" value="VWA"/>
    <property type="match status" value="1"/>
</dbReference>
<dbReference type="InterPro" id="IPR002035">
    <property type="entry name" value="VWF_A"/>
</dbReference>
<keyword evidence="4" id="KW-1185">Reference proteome</keyword>
<name>A0ABV4W174_9GAMM</name>
<keyword evidence="1" id="KW-0812">Transmembrane</keyword>
<dbReference type="Proteomes" id="UP001576726">
    <property type="component" value="Unassembled WGS sequence"/>
</dbReference>
<gene>
    <name evidence="3" type="ORF">ACE02L_19585</name>
</gene>
<organism evidence="3 4">
    <name type="scientific">Shewanella seohaensis</name>
    <dbReference type="NCBI Taxonomy" id="755175"/>
    <lineage>
        <taxon>Bacteria</taxon>
        <taxon>Pseudomonadati</taxon>
        <taxon>Pseudomonadota</taxon>
        <taxon>Gammaproteobacteria</taxon>
        <taxon>Alteromonadales</taxon>
        <taxon>Shewanellaceae</taxon>
        <taxon>Shewanella</taxon>
    </lineage>
</organism>
<proteinExistence type="predicted"/>
<dbReference type="CDD" id="cd01467">
    <property type="entry name" value="vWA_BatA_type"/>
    <property type="match status" value="1"/>
</dbReference>
<keyword evidence="1" id="KW-0472">Membrane</keyword>
<dbReference type="InterPro" id="IPR036465">
    <property type="entry name" value="vWFA_dom_sf"/>
</dbReference>
<dbReference type="InterPro" id="IPR050768">
    <property type="entry name" value="UPF0353/GerABKA_families"/>
</dbReference>
<evidence type="ECO:0000259" key="2">
    <source>
        <dbReference type="PROSITE" id="PS50234"/>
    </source>
</evidence>
<reference evidence="3 4" key="1">
    <citation type="submission" date="2024-09" db="EMBL/GenBank/DDBJ databases">
        <authorList>
            <person name="Zhang Y."/>
        </authorList>
    </citation>
    <scope>NUCLEOTIDE SEQUENCE [LARGE SCALE GENOMIC DNA]</scope>
    <source>
        <strain evidence="3 4">SH314</strain>
    </source>
</reference>
<dbReference type="Gene3D" id="3.40.50.410">
    <property type="entry name" value="von Willebrand factor, type A domain"/>
    <property type="match status" value="1"/>
</dbReference>
<keyword evidence="1" id="KW-1133">Transmembrane helix</keyword>